<feature type="non-terminal residue" evidence="9">
    <location>
        <position position="1"/>
    </location>
</feature>
<sequence>IIALGTISALLLLFQNSPILGVVSGSPISLELLLQGFANPALIALMSLLIIGQGLLVTGAFDGFNTIIGNNKKYSEYKLLLVMILVLILSALLNNTPIIIMFIPIIISLSRQLNRTARMVLLPLSYVCILGGITTLIGSSTNLLVSGATSSLIGKQIGFFEFTKQGLILASVGFIYVTLILPKILGKNSHVEEEDYEISNNGKQYFVEISLDSKNALLGKSFISGLLPDLKDATINLIIRDNEKILPPFDDTILQTNDRLIIAITKNELIQKIKSNDEIFNKIGYENDKSDRELIIEVAVSPSSFMIGRTINQTNFETETSCKVIGLQRDRKFDRDSPRSQKLSQENILLIRGDEELIRRLRAHKDIFPIEWSAISLPLKKFSQRSKIIFAVTIISAATGFLNITTAALLGAVMMLIFKVLSIKEALSSLDIKIYLLVASTLMLSTVLQETGGAKLIADTLILLTNNLSIPSVLSLLFIIIAIITNFLSNNATAVLFTPIAINLASDFQMQPEPFIFCVIFAANCSFATPIGYQTNLLVMGPGGYKFVDYLKSGIPLIIILWITYSLTVYFGI</sequence>
<feature type="transmembrane region" description="Helical" evidence="7">
    <location>
        <begin position="119"/>
        <end position="145"/>
    </location>
</feature>
<feature type="transmembrane region" description="Helical" evidence="7">
    <location>
        <begin position="430"/>
        <end position="448"/>
    </location>
</feature>
<name>A0A381XRP6_9ZZZZ</name>
<keyword evidence="2" id="KW-0813">Transport</keyword>
<evidence type="ECO:0000256" key="1">
    <source>
        <dbReference type="ARBA" id="ARBA00004141"/>
    </source>
</evidence>
<evidence type="ECO:0000313" key="9">
    <source>
        <dbReference type="EMBL" id="SVA66867.1"/>
    </source>
</evidence>
<dbReference type="GO" id="GO:0006813">
    <property type="term" value="P:potassium ion transport"/>
    <property type="evidence" value="ECO:0007669"/>
    <property type="project" value="InterPro"/>
</dbReference>
<comment type="subcellular location">
    <subcellularLocation>
        <location evidence="1">Membrane</location>
        <topology evidence="1">Multi-pass membrane protein</topology>
    </subcellularLocation>
</comment>
<dbReference type="EMBL" id="UINC01015975">
    <property type="protein sequence ID" value="SVA66867.1"/>
    <property type="molecule type" value="Genomic_DNA"/>
</dbReference>
<gene>
    <name evidence="9" type="ORF">METZ01_LOCUS119721</name>
</gene>
<evidence type="ECO:0000256" key="2">
    <source>
        <dbReference type="ARBA" id="ARBA00022448"/>
    </source>
</evidence>
<proteinExistence type="predicted"/>
<dbReference type="Pfam" id="PF03600">
    <property type="entry name" value="CitMHS"/>
    <property type="match status" value="2"/>
</dbReference>
<evidence type="ECO:0000256" key="7">
    <source>
        <dbReference type="SAM" id="Phobius"/>
    </source>
</evidence>
<feature type="transmembrane region" description="Helical" evidence="7">
    <location>
        <begin position="515"/>
        <end position="533"/>
    </location>
</feature>
<keyword evidence="5 7" id="KW-1133">Transmembrane helix</keyword>
<dbReference type="InterPro" id="IPR036721">
    <property type="entry name" value="RCK_C_sf"/>
</dbReference>
<feature type="transmembrane region" description="Helical" evidence="7">
    <location>
        <begin position="388"/>
        <end position="418"/>
    </location>
</feature>
<dbReference type="GO" id="GO:0008324">
    <property type="term" value="F:monoatomic cation transmembrane transporter activity"/>
    <property type="evidence" value="ECO:0007669"/>
    <property type="project" value="InterPro"/>
</dbReference>
<feature type="transmembrane region" description="Helical" evidence="7">
    <location>
        <begin position="468"/>
        <end position="488"/>
    </location>
</feature>
<evidence type="ECO:0000256" key="3">
    <source>
        <dbReference type="ARBA" id="ARBA00022692"/>
    </source>
</evidence>
<evidence type="ECO:0000259" key="8">
    <source>
        <dbReference type="PROSITE" id="PS51202"/>
    </source>
</evidence>
<keyword evidence="3 7" id="KW-0812">Transmembrane</keyword>
<dbReference type="PROSITE" id="PS51202">
    <property type="entry name" value="RCK_C"/>
    <property type="match status" value="2"/>
</dbReference>
<keyword evidence="4" id="KW-0677">Repeat</keyword>
<feature type="domain" description="RCK C-terminal" evidence="8">
    <location>
        <begin position="194"/>
        <end position="279"/>
    </location>
</feature>
<organism evidence="9">
    <name type="scientific">marine metagenome</name>
    <dbReference type="NCBI Taxonomy" id="408172"/>
    <lineage>
        <taxon>unclassified sequences</taxon>
        <taxon>metagenomes</taxon>
        <taxon>ecological metagenomes</taxon>
    </lineage>
</organism>
<dbReference type="InterPro" id="IPR051679">
    <property type="entry name" value="DASS-Related_Transporters"/>
</dbReference>
<evidence type="ECO:0000256" key="4">
    <source>
        <dbReference type="ARBA" id="ARBA00022737"/>
    </source>
</evidence>
<feature type="transmembrane region" description="Helical" evidence="7">
    <location>
        <begin position="553"/>
        <end position="572"/>
    </location>
</feature>
<evidence type="ECO:0000256" key="5">
    <source>
        <dbReference type="ARBA" id="ARBA00022989"/>
    </source>
</evidence>
<reference evidence="9" key="1">
    <citation type="submission" date="2018-05" db="EMBL/GenBank/DDBJ databases">
        <authorList>
            <person name="Lanie J.A."/>
            <person name="Ng W.-L."/>
            <person name="Kazmierczak K.M."/>
            <person name="Andrzejewski T.M."/>
            <person name="Davidsen T.M."/>
            <person name="Wayne K.J."/>
            <person name="Tettelin H."/>
            <person name="Glass J.I."/>
            <person name="Rusch D."/>
            <person name="Podicherti R."/>
            <person name="Tsui H.-C.T."/>
            <person name="Winkler M.E."/>
        </authorList>
    </citation>
    <scope>NUCLEOTIDE SEQUENCE</scope>
</reference>
<feature type="transmembrane region" description="Helical" evidence="7">
    <location>
        <begin position="79"/>
        <end position="107"/>
    </location>
</feature>
<dbReference type="InterPro" id="IPR004680">
    <property type="entry name" value="Cit_transptr-like_dom"/>
</dbReference>
<dbReference type="AlphaFoldDB" id="A0A381XRP6"/>
<evidence type="ECO:0000256" key="6">
    <source>
        <dbReference type="ARBA" id="ARBA00023136"/>
    </source>
</evidence>
<dbReference type="Gene3D" id="3.30.70.1450">
    <property type="entry name" value="Regulator of K+ conductance, C-terminal domain"/>
    <property type="match status" value="2"/>
</dbReference>
<feature type="domain" description="RCK C-terminal" evidence="8">
    <location>
        <begin position="283"/>
        <end position="367"/>
    </location>
</feature>
<dbReference type="SUPFAM" id="SSF116726">
    <property type="entry name" value="TrkA C-terminal domain-like"/>
    <property type="match status" value="2"/>
</dbReference>
<dbReference type="GO" id="GO:0005886">
    <property type="term" value="C:plasma membrane"/>
    <property type="evidence" value="ECO:0007669"/>
    <property type="project" value="TreeGrafter"/>
</dbReference>
<accession>A0A381XRP6</accession>
<feature type="transmembrane region" description="Helical" evidence="7">
    <location>
        <begin position="166"/>
        <end position="185"/>
    </location>
</feature>
<dbReference type="Pfam" id="PF02080">
    <property type="entry name" value="TrkA_C"/>
    <property type="match status" value="1"/>
</dbReference>
<dbReference type="InterPro" id="IPR006037">
    <property type="entry name" value="RCK_C"/>
</dbReference>
<dbReference type="PANTHER" id="PTHR43652">
    <property type="entry name" value="BASIC AMINO ACID ANTIPORTER YFCC-RELATED"/>
    <property type="match status" value="1"/>
</dbReference>
<feature type="transmembrane region" description="Helical" evidence="7">
    <location>
        <begin position="41"/>
        <end position="67"/>
    </location>
</feature>
<keyword evidence="6 7" id="KW-0472">Membrane</keyword>
<dbReference type="PANTHER" id="PTHR43652:SF2">
    <property type="entry name" value="BASIC AMINO ACID ANTIPORTER YFCC-RELATED"/>
    <property type="match status" value="1"/>
</dbReference>
<protein>
    <recommendedName>
        <fullName evidence="8">RCK C-terminal domain-containing protein</fullName>
    </recommendedName>
</protein>